<name>A0ABN2JH92_9ACTN</name>
<evidence type="ECO:0000256" key="1">
    <source>
        <dbReference type="SAM" id="MobiDB-lite"/>
    </source>
</evidence>
<dbReference type="PROSITE" id="PS51257">
    <property type="entry name" value="PROKAR_LIPOPROTEIN"/>
    <property type="match status" value="1"/>
</dbReference>
<evidence type="ECO:0000313" key="3">
    <source>
        <dbReference type="EMBL" id="GAA1727244.1"/>
    </source>
</evidence>
<evidence type="ECO:0000313" key="4">
    <source>
        <dbReference type="Proteomes" id="UP001501057"/>
    </source>
</evidence>
<protein>
    <recommendedName>
        <fullName evidence="5">Lipocalin-like domain-containing protein</fullName>
    </recommendedName>
</protein>
<dbReference type="EMBL" id="BAAAME010000002">
    <property type="protein sequence ID" value="GAA1727244.1"/>
    <property type="molecule type" value="Genomic_DNA"/>
</dbReference>
<feature type="chain" id="PRO_5046065905" description="Lipocalin-like domain-containing protein" evidence="2">
    <location>
        <begin position="25"/>
        <end position="138"/>
    </location>
</feature>
<reference evidence="3 4" key="1">
    <citation type="journal article" date="2019" name="Int. J. Syst. Evol. Microbiol.">
        <title>The Global Catalogue of Microorganisms (GCM) 10K type strain sequencing project: providing services to taxonomists for standard genome sequencing and annotation.</title>
        <authorList>
            <consortium name="The Broad Institute Genomics Platform"/>
            <consortium name="The Broad Institute Genome Sequencing Center for Infectious Disease"/>
            <person name="Wu L."/>
            <person name="Ma J."/>
        </authorList>
    </citation>
    <scope>NUCLEOTIDE SEQUENCE [LARGE SCALE GENOMIC DNA]</scope>
    <source>
        <strain evidence="3 4">JCM 13518</strain>
    </source>
</reference>
<feature type="signal peptide" evidence="2">
    <location>
        <begin position="1"/>
        <end position="24"/>
    </location>
</feature>
<sequence>MNRRTRVWTVALTLVAGLALSACGEDDPGVESDPSPTPSATESTPAPTTAAPTSEAPALPQVAADLVGTWRDDAADWTATFAADGTFTWDYQGNADFLTGTYTLANGVVTFSGLDGNDLAGDVTDAGLVFTLGTLTRR</sequence>
<dbReference type="RefSeq" id="WP_344197366.1">
    <property type="nucleotide sequence ID" value="NZ_BAAAME010000002.1"/>
</dbReference>
<keyword evidence="2" id="KW-0732">Signal</keyword>
<accession>A0ABN2JH92</accession>
<organism evidence="3 4">
    <name type="scientific">Aeromicrobium alkaliterrae</name>
    <dbReference type="NCBI Taxonomy" id="302168"/>
    <lineage>
        <taxon>Bacteria</taxon>
        <taxon>Bacillati</taxon>
        <taxon>Actinomycetota</taxon>
        <taxon>Actinomycetes</taxon>
        <taxon>Propionibacteriales</taxon>
        <taxon>Nocardioidaceae</taxon>
        <taxon>Aeromicrobium</taxon>
    </lineage>
</organism>
<proteinExistence type="predicted"/>
<comment type="caution">
    <text evidence="3">The sequence shown here is derived from an EMBL/GenBank/DDBJ whole genome shotgun (WGS) entry which is preliminary data.</text>
</comment>
<feature type="compositionally biased region" description="Low complexity" evidence="1">
    <location>
        <begin position="38"/>
        <end position="58"/>
    </location>
</feature>
<evidence type="ECO:0008006" key="5">
    <source>
        <dbReference type="Google" id="ProtNLM"/>
    </source>
</evidence>
<gene>
    <name evidence="3" type="ORF">GCM10009710_04890</name>
</gene>
<feature type="region of interest" description="Disordered" evidence="1">
    <location>
        <begin position="23"/>
        <end position="58"/>
    </location>
</feature>
<evidence type="ECO:0000256" key="2">
    <source>
        <dbReference type="SAM" id="SignalP"/>
    </source>
</evidence>
<keyword evidence="4" id="KW-1185">Reference proteome</keyword>
<dbReference type="Proteomes" id="UP001501057">
    <property type="component" value="Unassembled WGS sequence"/>
</dbReference>